<dbReference type="Gene3D" id="3.40.50.300">
    <property type="entry name" value="P-loop containing nucleotide triphosphate hydrolases"/>
    <property type="match status" value="1"/>
</dbReference>
<dbReference type="EMBL" id="LR796270">
    <property type="protein sequence ID" value="CAB4133220.1"/>
    <property type="molecule type" value="Genomic_DNA"/>
</dbReference>
<proteinExistence type="predicted"/>
<accession>A0A6J5LJS3</accession>
<gene>
    <name evidence="1" type="ORF">UFOVP250_73</name>
</gene>
<evidence type="ECO:0008006" key="2">
    <source>
        <dbReference type="Google" id="ProtNLM"/>
    </source>
</evidence>
<reference evidence="1" key="1">
    <citation type="submission" date="2020-04" db="EMBL/GenBank/DDBJ databases">
        <authorList>
            <person name="Chiriac C."/>
            <person name="Salcher M."/>
            <person name="Ghai R."/>
            <person name="Kavagutti S V."/>
        </authorList>
    </citation>
    <scope>NUCLEOTIDE SEQUENCE</scope>
</reference>
<dbReference type="SUPFAM" id="SSF52540">
    <property type="entry name" value="P-loop containing nucleoside triphosphate hydrolases"/>
    <property type="match status" value="1"/>
</dbReference>
<evidence type="ECO:0000313" key="1">
    <source>
        <dbReference type="EMBL" id="CAB4133220.1"/>
    </source>
</evidence>
<protein>
    <recommendedName>
        <fullName evidence="2">AAA+ ATPase domain-containing protein</fullName>
    </recommendedName>
</protein>
<name>A0A6J5LJS3_9CAUD</name>
<dbReference type="InterPro" id="IPR027417">
    <property type="entry name" value="P-loop_NTPase"/>
</dbReference>
<sequence length="279" mass="31271">MSNAKVVFDGIKNKWVGVIGTRIVVRSASKEYVERKLQETGVNLETVSDKPKVQFSVTERFGFINQFVTLVSLKKLNSFILTGSGGLGKTYSVIEGLKKSGKKEDKDFVVIRGYSTAKALYRTLFENNGKVIIFDDADSVHKDAIGANILKAALGSEDRRIISWGAERSENDELPSRFQFTGRVVFISNLSQDQFPQALLSRSMKVDLTLNTEEKVERIVEVFGNIKAEVTAKNEVIDFIKKYADEASDLNIRSALNVLKLRQDIGDNWERLALYNFVG</sequence>
<organism evidence="1">
    <name type="scientific">uncultured Caudovirales phage</name>
    <dbReference type="NCBI Taxonomy" id="2100421"/>
    <lineage>
        <taxon>Viruses</taxon>
        <taxon>Duplodnaviria</taxon>
        <taxon>Heunggongvirae</taxon>
        <taxon>Uroviricota</taxon>
        <taxon>Caudoviricetes</taxon>
        <taxon>Peduoviridae</taxon>
        <taxon>Maltschvirus</taxon>
        <taxon>Maltschvirus maltsch</taxon>
    </lineage>
</organism>